<dbReference type="PANTHER" id="PTHR13314:SF2">
    <property type="entry name" value="CALCIUM CHANNEL FLOWER HOMOLOG"/>
    <property type="match status" value="1"/>
</dbReference>
<evidence type="ECO:0000256" key="12">
    <source>
        <dbReference type="ARBA" id="ARBA00034111"/>
    </source>
</evidence>
<dbReference type="GO" id="GO:0016192">
    <property type="term" value="P:vesicle-mediated transport"/>
    <property type="evidence" value="ECO:0007669"/>
    <property type="project" value="TreeGrafter"/>
</dbReference>
<reference evidence="15" key="1">
    <citation type="submission" date="2016-11" db="EMBL/GenBank/DDBJ databases">
        <title>Venom-gland transcriptomics and venom proteomics of the black-back scorpion (Hadrurus spadix) reveal detectability challenges and an unexplored realm of animal toxin diversity.</title>
        <authorList>
            <person name="Rokyta D.R."/>
            <person name="Ward M.J."/>
        </authorList>
    </citation>
    <scope>NUCLEOTIDE SEQUENCE</scope>
    <source>
        <tissue evidence="15">Venom gland</tissue>
    </source>
</reference>
<keyword evidence="4" id="KW-0109">Calcium transport</keyword>
<keyword evidence="4" id="KW-0106">Calcium</keyword>
<comment type="similarity">
    <text evidence="2">Belongs to the calcium channel flower family.</text>
</comment>
<feature type="transmembrane region" description="Helical" evidence="14">
    <location>
        <begin position="56"/>
        <end position="81"/>
    </location>
</feature>
<sequence length="178" mass="19224">MMQTSEAPKQAQRPLDESPFWLKFLVRFVGSVGSLVALGLGAWLCVTLSPKCLLAGIIQMLVAVLVALIEAPCFCVFLDFAQAPSNYFERKAYWHRGLLYVVLSVMPIAICPGITTFFGSGLIFITGSLYGILSLGRKAPPEEMKYRASSSANLIANSDATLRNAEAGEVKVTTQSGV</sequence>
<evidence type="ECO:0000256" key="3">
    <source>
        <dbReference type="ARBA" id="ARBA00016120"/>
    </source>
</evidence>
<feature type="transmembrane region" description="Helical" evidence="14">
    <location>
        <begin position="20"/>
        <end position="44"/>
    </location>
</feature>
<keyword evidence="4" id="KW-0813">Transport</keyword>
<dbReference type="PANTHER" id="PTHR13314">
    <property type="entry name" value="CALCIUM CHANNEL FLOWER HOMOLOG"/>
    <property type="match status" value="1"/>
</dbReference>
<keyword evidence="5" id="KW-0107">Calcium channel</keyword>
<evidence type="ECO:0000313" key="15">
    <source>
        <dbReference type="EMBL" id="JAV48280.1"/>
    </source>
</evidence>
<dbReference type="SMART" id="SM01077">
    <property type="entry name" value="Cg6151-P"/>
    <property type="match status" value="1"/>
</dbReference>
<evidence type="ECO:0000256" key="2">
    <source>
        <dbReference type="ARBA" id="ARBA00010023"/>
    </source>
</evidence>
<dbReference type="Pfam" id="PF10233">
    <property type="entry name" value="Cg6151-P"/>
    <property type="match status" value="1"/>
</dbReference>
<evidence type="ECO:0000256" key="13">
    <source>
        <dbReference type="ARBA" id="ARBA00046506"/>
    </source>
</evidence>
<evidence type="ECO:0000256" key="7">
    <source>
        <dbReference type="ARBA" id="ARBA00022989"/>
    </source>
</evidence>
<feature type="transmembrane region" description="Helical" evidence="14">
    <location>
        <begin position="93"/>
        <end position="110"/>
    </location>
</feature>
<keyword evidence="9" id="KW-0966">Cell projection</keyword>
<protein>
    <recommendedName>
        <fullName evidence="3">Calcium channel flower</fullName>
    </recommendedName>
</protein>
<comment type="subunit">
    <text evidence="13">Homomultimer. Associates with the dally/ magu complex.</text>
</comment>
<evidence type="ECO:0000256" key="4">
    <source>
        <dbReference type="ARBA" id="ARBA00022568"/>
    </source>
</evidence>
<evidence type="ECO:0000256" key="8">
    <source>
        <dbReference type="ARBA" id="ARBA00023136"/>
    </source>
</evidence>
<organism evidence="15">
    <name type="scientific">Hadrurus spadix</name>
    <dbReference type="NCBI Taxonomy" id="141984"/>
    <lineage>
        <taxon>Eukaryota</taxon>
        <taxon>Metazoa</taxon>
        <taxon>Ecdysozoa</taxon>
        <taxon>Arthropoda</taxon>
        <taxon>Chelicerata</taxon>
        <taxon>Arachnida</taxon>
        <taxon>Scorpiones</taxon>
        <taxon>Iurida</taxon>
        <taxon>Iuroidea</taxon>
        <taxon>Hadrurus</taxon>
    </lineage>
</organism>
<evidence type="ECO:0000256" key="6">
    <source>
        <dbReference type="ARBA" id="ARBA00022692"/>
    </source>
</evidence>
<evidence type="ECO:0000256" key="11">
    <source>
        <dbReference type="ARBA" id="ARBA00023329"/>
    </source>
</evidence>
<evidence type="ECO:0000256" key="1">
    <source>
        <dbReference type="ARBA" id="ARBA00004644"/>
    </source>
</evidence>
<keyword evidence="4" id="KW-0406">Ion transport</keyword>
<dbReference type="GO" id="GO:0042734">
    <property type="term" value="C:presynaptic membrane"/>
    <property type="evidence" value="ECO:0007669"/>
    <property type="project" value="UniProtKB-SubCell"/>
</dbReference>
<keyword evidence="10" id="KW-0407">Ion channel</keyword>
<keyword evidence="11" id="KW-0968">Cytoplasmic vesicle</keyword>
<keyword evidence="8 14" id="KW-0472">Membrane</keyword>
<accession>A0A1W7RAV5</accession>
<evidence type="ECO:0000256" key="10">
    <source>
        <dbReference type="ARBA" id="ARBA00023303"/>
    </source>
</evidence>
<dbReference type="GO" id="GO:0030672">
    <property type="term" value="C:synaptic vesicle membrane"/>
    <property type="evidence" value="ECO:0007669"/>
    <property type="project" value="UniProtKB-SubCell"/>
</dbReference>
<name>A0A1W7RAV5_9SCOR</name>
<proteinExistence type="inferred from homology"/>
<evidence type="ECO:0000256" key="14">
    <source>
        <dbReference type="SAM" id="Phobius"/>
    </source>
</evidence>
<evidence type="ECO:0000256" key="9">
    <source>
        <dbReference type="ARBA" id="ARBA00023273"/>
    </source>
</evidence>
<dbReference type="GO" id="GO:0005262">
    <property type="term" value="F:calcium channel activity"/>
    <property type="evidence" value="ECO:0007669"/>
    <property type="project" value="UniProtKB-KW"/>
</dbReference>
<dbReference type="InterPro" id="IPR019365">
    <property type="entry name" value="TVP18/Ca-channel_flower"/>
</dbReference>
<keyword evidence="6 14" id="KW-0812">Transmembrane</keyword>
<keyword evidence="7 14" id="KW-1133">Transmembrane helix</keyword>
<dbReference type="AlphaFoldDB" id="A0A1W7RAV5"/>
<dbReference type="EMBL" id="GFAH01000109">
    <property type="protein sequence ID" value="JAV48280.1"/>
    <property type="molecule type" value="Transcribed_RNA"/>
</dbReference>
<comment type="subcellular location">
    <subcellularLocation>
        <location evidence="1">Cytoplasmic vesicle</location>
        <location evidence="1">Secretory vesicle</location>
        <location evidence="1">Synaptic vesicle membrane</location>
        <topology evidence="1">Multi-pass membrane protein</topology>
    </subcellularLocation>
    <subcellularLocation>
        <location evidence="12">Presynaptic cell membrane</location>
    </subcellularLocation>
</comment>
<evidence type="ECO:0000256" key="5">
    <source>
        <dbReference type="ARBA" id="ARBA00022673"/>
    </source>
</evidence>